<accession>A0A2S0N8S6</accession>
<dbReference type="InterPro" id="IPR009057">
    <property type="entry name" value="Homeodomain-like_sf"/>
</dbReference>
<dbReference type="SUPFAM" id="SSF46689">
    <property type="entry name" value="Homeodomain-like"/>
    <property type="match status" value="1"/>
</dbReference>
<dbReference type="EMBL" id="CP027668">
    <property type="protein sequence ID" value="AVO44333.1"/>
    <property type="molecule type" value="Genomic_DNA"/>
</dbReference>
<dbReference type="SUPFAM" id="SSF51182">
    <property type="entry name" value="RmlC-like cupins"/>
    <property type="match status" value="1"/>
</dbReference>
<evidence type="ECO:0000256" key="4">
    <source>
        <dbReference type="ARBA" id="ARBA00023163"/>
    </source>
</evidence>
<keyword evidence="2" id="KW-0805">Transcription regulation</keyword>
<dbReference type="CDD" id="cd06124">
    <property type="entry name" value="cupin_NimR-like_N"/>
    <property type="match status" value="1"/>
</dbReference>
<evidence type="ECO:0000256" key="3">
    <source>
        <dbReference type="ARBA" id="ARBA00023125"/>
    </source>
</evidence>
<organism evidence="6 7">
    <name type="scientific">Phreatobacter cathodiphilus</name>
    <dbReference type="NCBI Taxonomy" id="1868589"/>
    <lineage>
        <taxon>Bacteria</taxon>
        <taxon>Pseudomonadati</taxon>
        <taxon>Pseudomonadota</taxon>
        <taxon>Alphaproteobacteria</taxon>
        <taxon>Hyphomicrobiales</taxon>
        <taxon>Phreatobacteraceae</taxon>
        <taxon>Phreatobacter</taxon>
    </lineage>
</organism>
<dbReference type="Proteomes" id="UP000237889">
    <property type="component" value="Chromosome"/>
</dbReference>
<keyword evidence="3" id="KW-0238">DNA-binding</keyword>
<dbReference type="RefSeq" id="WP_106747663.1">
    <property type="nucleotide sequence ID" value="NZ_CP027668.1"/>
</dbReference>
<dbReference type="OrthoDB" id="9804543at2"/>
<dbReference type="PANTHER" id="PTHR11019">
    <property type="entry name" value="HTH-TYPE TRANSCRIPTIONAL REGULATOR NIMR"/>
    <property type="match status" value="1"/>
</dbReference>
<dbReference type="PANTHER" id="PTHR11019:SF159">
    <property type="entry name" value="TRANSCRIPTIONAL REGULATOR-RELATED"/>
    <property type="match status" value="1"/>
</dbReference>
<dbReference type="InterPro" id="IPR020449">
    <property type="entry name" value="Tscrpt_reg_AraC-type_HTH"/>
</dbReference>
<evidence type="ECO:0000256" key="1">
    <source>
        <dbReference type="ARBA" id="ARBA00022491"/>
    </source>
</evidence>
<dbReference type="Pfam" id="PF12833">
    <property type="entry name" value="HTH_18"/>
    <property type="match status" value="1"/>
</dbReference>
<dbReference type="Pfam" id="PF07883">
    <property type="entry name" value="Cupin_2"/>
    <property type="match status" value="1"/>
</dbReference>
<protein>
    <submittedName>
        <fullName evidence="6">AraC family transcriptional regulator</fullName>
    </submittedName>
</protein>
<gene>
    <name evidence="6" type="ORF">C6569_04245</name>
</gene>
<dbReference type="SMART" id="SM00342">
    <property type="entry name" value="HTH_ARAC"/>
    <property type="match status" value="1"/>
</dbReference>
<dbReference type="KEGG" id="phr:C6569_04245"/>
<dbReference type="InterPro" id="IPR013096">
    <property type="entry name" value="Cupin_2"/>
</dbReference>
<dbReference type="InterPro" id="IPR011051">
    <property type="entry name" value="RmlC_Cupin_sf"/>
</dbReference>
<feature type="domain" description="HTH araC/xylS-type" evidence="5">
    <location>
        <begin position="190"/>
        <end position="287"/>
    </location>
</feature>
<dbReference type="GO" id="GO:0043565">
    <property type="term" value="F:sequence-specific DNA binding"/>
    <property type="evidence" value="ECO:0007669"/>
    <property type="project" value="InterPro"/>
</dbReference>
<dbReference type="AlphaFoldDB" id="A0A2S0N8S6"/>
<keyword evidence="7" id="KW-1185">Reference proteome</keyword>
<dbReference type="GO" id="GO:0003700">
    <property type="term" value="F:DNA-binding transcription factor activity"/>
    <property type="evidence" value="ECO:0007669"/>
    <property type="project" value="InterPro"/>
</dbReference>
<dbReference type="PROSITE" id="PS01124">
    <property type="entry name" value="HTH_ARAC_FAMILY_2"/>
    <property type="match status" value="1"/>
</dbReference>
<dbReference type="InterPro" id="IPR018060">
    <property type="entry name" value="HTH_AraC"/>
</dbReference>
<dbReference type="Gene3D" id="1.10.10.60">
    <property type="entry name" value="Homeodomain-like"/>
    <property type="match status" value="1"/>
</dbReference>
<dbReference type="InterPro" id="IPR014710">
    <property type="entry name" value="RmlC-like_jellyroll"/>
</dbReference>
<dbReference type="FunFam" id="1.10.10.60:FF:000132">
    <property type="entry name" value="AraC family transcriptional regulator"/>
    <property type="match status" value="1"/>
</dbReference>
<dbReference type="PRINTS" id="PR00032">
    <property type="entry name" value="HTHARAC"/>
</dbReference>
<keyword evidence="1" id="KW-0678">Repressor</keyword>
<evidence type="ECO:0000259" key="5">
    <source>
        <dbReference type="PROSITE" id="PS01124"/>
    </source>
</evidence>
<dbReference type="Gene3D" id="2.60.120.10">
    <property type="entry name" value="Jelly Rolls"/>
    <property type="match status" value="1"/>
</dbReference>
<reference evidence="6 7" key="1">
    <citation type="submission" date="2018-03" db="EMBL/GenBank/DDBJ databases">
        <title>Genome sequencing of Phreatobacter sp.</title>
        <authorList>
            <person name="Kim S.-J."/>
            <person name="Heo J."/>
            <person name="Kwon S.-W."/>
        </authorList>
    </citation>
    <scope>NUCLEOTIDE SEQUENCE [LARGE SCALE GENOMIC DNA]</scope>
    <source>
        <strain evidence="6 7">S-12</strain>
    </source>
</reference>
<evidence type="ECO:0000313" key="7">
    <source>
        <dbReference type="Proteomes" id="UP000237889"/>
    </source>
</evidence>
<keyword evidence="4" id="KW-0804">Transcription</keyword>
<sequence>MAEAARPYVPHDLRAPRRDLRPVPISCFTGHKASGIRAKALQDVQRPAAAMAAEFADGEVGTRHCHRRAQFLFGLTGIMTVITDGGSWAVAPQQALWIPPGVMHQTRCWGAVSLRTLYIEPDAAAGLPLTCQLMEVSPLLRELVNEAVTLPVEYDVDGRDGQIINLILVEIGRTPVLARSAPMPRDRRLARICEALLRNPGDNQGIDHWARYGGLGRRTLTRLFRQETDMSFAQWRQQIRLMEALSRLTAGEAVTHVALDLGYDSPSAFSAMFRRTMGLSPRDYLRWGEPGGGVMHD</sequence>
<evidence type="ECO:0000256" key="2">
    <source>
        <dbReference type="ARBA" id="ARBA00023015"/>
    </source>
</evidence>
<evidence type="ECO:0000313" key="6">
    <source>
        <dbReference type="EMBL" id="AVO44333.1"/>
    </source>
</evidence>
<proteinExistence type="predicted"/>
<name>A0A2S0N8S6_9HYPH</name>